<accession>A0A2V2V162</accession>
<dbReference type="AlphaFoldDB" id="A0A2V2V162"/>
<dbReference type="Proteomes" id="UP000246078">
    <property type="component" value="Unassembled WGS sequence"/>
</dbReference>
<comment type="caution">
    <text evidence="1">The sequence shown here is derived from an EMBL/GenBank/DDBJ whole genome shotgun (WGS) entry which is preliminary data.</text>
</comment>
<evidence type="ECO:0000313" key="2">
    <source>
        <dbReference type="Proteomes" id="UP000246078"/>
    </source>
</evidence>
<dbReference type="VEuPathDB" id="TriTrypDB:C3747_403g12"/>
<sequence length="176" mass="20294">MESTYPVTYRRVVVSGSNDPVEYFVRAKNDGRTVVPTRTETGTGFLMSPVRLRSQLRHWMRAEQAALRCLLASRPTRWPLLKGIQEHSFSECVSVVWPEHCSASSIWLFSLLRGWSVALLGPLWREGRGATCPPFRCWRTAYLWSRYAGGIIFRCRMKATYYCTLPAMHGHLVIYF</sequence>
<organism evidence="1 2">
    <name type="scientific">Trypanosoma cruzi</name>
    <dbReference type="NCBI Taxonomy" id="5693"/>
    <lineage>
        <taxon>Eukaryota</taxon>
        <taxon>Discoba</taxon>
        <taxon>Euglenozoa</taxon>
        <taxon>Kinetoplastea</taxon>
        <taxon>Metakinetoplastina</taxon>
        <taxon>Trypanosomatida</taxon>
        <taxon>Trypanosomatidae</taxon>
        <taxon>Trypanosoma</taxon>
        <taxon>Schizotrypanum</taxon>
    </lineage>
</organism>
<proteinExistence type="predicted"/>
<dbReference type="VEuPathDB" id="TriTrypDB:TcCLB.511631.9"/>
<name>A0A2V2V162_TRYCR</name>
<evidence type="ECO:0000313" key="1">
    <source>
        <dbReference type="EMBL" id="PWU89232.1"/>
    </source>
</evidence>
<dbReference type="EMBL" id="PRFC01000403">
    <property type="protein sequence ID" value="PWU89232.1"/>
    <property type="molecule type" value="Genomic_DNA"/>
</dbReference>
<protein>
    <submittedName>
        <fullName evidence="1">Uncharacterized protein</fullName>
    </submittedName>
</protein>
<gene>
    <name evidence="1" type="ORF">C3747_403g12</name>
</gene>
<dbReference type="VEuPathDB" id="TriTrypDB:TcCL_NonESM12674"/>
<reference evidence="1 2" key="1">
    <citation type="journal article" date="2018" name="Microb. Genom.">
        <title>Expanding an expanded genome: long-read sequencing of Trypanosoma cruzi.</title>
        <authorList>
            <person name="Berna L."/>
            <person name="Rodriguez M."/>
            <person name="Chiribao M.L."/>
            <person name="Parodi-Talice A."/>
            <person name="Pita S."/>
            <person name="Rijo G."/>
            <person name="Alvarez-Valin F."/>
            <person name="Robello C."/>
        </authorList>
    </citation>
    <scope>NUCLEOTIDE SEQUENCE [LARGE SCALE GENOMIC DNA]</scope>
    <source>
        <strain evidence="1 2">TCC</strain>
    </source>
</reference>